<gene>
    <name evidence="5" type="ORF">M9Y10_028478</name>
</gene>
<dbReference type="InterPro" id="IPR041228">
    <property type="entry name" value="Dynein_C"/>
</dbReference>
<dbReference type="InterPro" id="IPR027417">
    <property type="entry name" value="P-loop_NTPase"/>
</dbReference>
<dbReference type="InterPro" id="IPR026983">
    <property type="entry name" value="DHC"/>
</dbReference>
<accession>A0ABR2KKA1</accession>
<evidence type="ECO:0000256" key="1">
    <source>
        <dbReference type="ARBA" id="ARBA00023054"/>
    </source>
</evidence>
<dbReference type="SUPFAM" id="SSF52540">
    <property type="entry name" value="P-loop containing nucleoside triphosphate hydrolases"/>
    <property type="match status" value="2"/>
</dbReference>
<proteinExistence type="predicted"/>
<dbReference type="Gene3D" id="3.20.180.20">
    <property type="entry name" value="Dynein heavy chain, N-terminal domain 2"/>
    <property type="match status" value="1"/>
</dbReference>
<protein>
    <recommendedName>
        <fullName evidence="4">AAA+ ATPase domain-containing protein</fullName>
    </recommendedName>
</protein>
<feature type="coiled-coil region" evidence="2">
    <location>
        <begin position="2930"/>
        <end position="2999"/>
    </location>
</feature>
<feature type="compositionally biased region" description="Polar residues" evidence="3">
    <location>
        <begin position="17"/>
        <end position="31"/>
    </location>
</feature>
<feature type="domain" description="AAA+ ATPase" evidence="4">
    <location>
        <begin position="2488"/>
        <end position="2653"/>
    </location>
</feature>
<feature type="region of interest" description="Disordered" evidence="3">
    <location>
        <begin position="1190"/>
        <end position="1246"/>
    </location>
</feature>
<organism evidence="5 6">
    <name type="scientific">Tritrichomonas musculus</name>
    <dbReference type="NCBI Taxonomy" id="1915356"/>
    <lineage>
        <taxon>Eukaryota</taxon>
        <taxon>Metamonada</taxon>
        <taxon>Parabasalia</taxon>
        <taxon>Tritrichomonadida</taxon>
        <taxon>Tritrichomonadidae</taxon>
        <taxon>Tritrichomonas</taxon>
    </lineage>
</organism>
<dbReference type="EMBL" id="JAPFFF010000004">
    <property type="protein sequence ID" value="KAK8891271.1"/>
    <property type="molecule type" value="Genomic_DNA"/>
</dbReference>
<feature type="domain" description="AAA+ ATPase" evidence="4">
    <location>
        <begin position="1768"/>
        <end position="1907"/>
    </location>
</feature>
<dbReference type="Gene3D" id="3.40.50.300">
    <property type="entry name" value="P-loop containing nucleotide triphosphate hydrolases"/>
    <property type="match status" value="6"/>
</dbReference>
<evidence type="ECO:0000313" key="5">
    <source>
        <dbReference type="EMBL" id="KAK8891271.1"/>
    </source>
</evidence>
<dbReference type="InterPro" id="IPR042228">
    <property type="entry name" value="Dynein_linker_3"/>
</dbReference>
<dbReference type="InterPro" id="IPR035699">
    <property type="entry name" value="AAA_6"/>
</dbReference>
<dbReference type="InterPro" id="IPR035706">
    <property type="entry name" value="AAA_9"/>
</dbReference>
<feature type="region of interest" description="Disordered" evidence="3">
    <location>
        <begin position="1"/>
        <end position="44"/>
    </location>
</feature>
<evidence type="ECO:0000313" key="6">
    <source>
        <dbReference type="Proteomes" id="UP001470230"/>
    </source>
</evidence>
<feature type="compositionally biased region" description="Basic and acidic residues" evidence="3">
    <location>
        <begin position="1196"/>
        <end position="1205"/>
    </location>
</feature>
<dbReference type="Pfam" id="PF12781">
    <property type="entry name" value="AAA_9"/>
    <property type="match status" value="1"/>
</dbReference>
<dbReference type="Gene3D" id="1.10.8.720">
    <property type="entry name" value="Region D6 of dynein motor"/>
    <property type="match status" value="1"/>
</dbReference>
<sequence length="4205" mass="483492">MSELPNNSPEESNSPSKQFKTSIKSISSQMKGNLPTDPSLYSTNELSNRTENFNIMDPYPDMSNSTLQNQNPTLFVFRNKPVPIKPEINNPKQQRSKTAHAALRSSLLQKRPLTSLKEPTILSVEVNKRRIEEERQTIAFKDDPLAYFSKKKNGHGHRFIYLEYKNSPKDPHFSPYELDKIPSALVGEDFFTMSATSITHTYPDGTTETVSLAVWANQKSNYDTLRKLKLFSNFFYWKSFRIWRNFVKQQRYNSLGNKALSHPFFRNSAFFKQSLEFYNLQLEPYEMLRNLLITFNSQRKYKLEEFKDLSYRNNYQLKNDYSDFIEETTNKICQLYIDISDPQLVQVQDSDFPQIKRRNPNLNQLLVLEKTKAEKRLENTKNVNSEIERIGGYIRMIDYMLLETLVDGCIKCWTNADNNVSQPNSNVFQVEVLFDEEGQVAFNPKHDDLIEAISDSLDNSVNTLNKLPRLLYQSRLQQFLRDNGSDVAILFSEGPNFSQLMTCSTVLKTVKQHITEIVSNSYKEAFLFSQTFADFYPIFKIGKTWDIRDYVFTKSGKKYEGPLTFDNVTHLHSGEPPDDFLVHSDEQPVVDFNRVAQDIEKYREEIKRVNGLRSGAVRGAIYIDAHGLKAALIPIPQRSVLELQELITNLTTRKIWLLTNALKYYSTKLKIVPQTLDDYVAFCAVFQKTIEVLPQIKEDIEFIDKMFKLFDEFGFVHTQNTVHAVYSIFITDQTTAQITRDDCLGMFTDALKGSLRQIEGRIRKYQDKASSIPVSIKEADVDSNLPHAQKLCEKIEKLRSRVETIVYQQSVMGIEINKFNSFDKLIKSAHLAVDLFEALQQWNQIVRTMTHVPFAQINMKKFRVDIESLKDKASLLQREVDNPQNYPILNELIMKIQETAPFVEQLELLAFGKMQLRHWNMLFEACDRQNAYHDDITIEELMNLGILRARDKIAEITATSQGESELESEFMSITNYWNKVQIPLADSPSKMTEETLLLGPTEPLLVEIQDTLVTLNKMLSFPYVQGIQESVTSLYSTLENLSQIIEAWQLFQLNWVILSALFSMDEAKSILPHQANKFSSVQRKWLAIARFTLKDPRLFMVATYPSLLLVLNENNITMEAILASLGKFIDAKRFSSPRLCFLSNQEVLVIATSVTNYTYLLQNLPKIFMNVSGIISNVNEKKEVKKAIENQEQQQDENKKDKNTNDENNENTQDENVNNENAKDENTKDENTNSENANNETTKDENIIEEIEIKNTFQPLQIYGLIGDDGTSFRFEHPVMCKGQMHIWIKKLLQEMQLSVKTQIIESIKILRESETFLEWANKTSPYIQLIALHADFTNDVEQCLSSLEKDPQSLKDYEFKINKRVSDIRRELEKSYENEYKYSCLITQLIKLRDQVHKLLEDDPDDDSSYSLRWSHLFKIRYEALKNSMSIIFIEFMDQKFEFGYEFWGKIPNMVYSPTIDDSILALTFYWMKQKVPLLNSTNSSGKHLLLASCACLNGAFAYIARSFPDLSKFNLSRLFIGGISSGAWLIFANVDTLKDKSLCYLFDTIRVYISSHLSKVPKITIENHPVEINRRCRFFLTANVNYLNSQNIPPQLKAFVRPISLIPPSLAKLIEVRLMSIGCQQHISLSNQLATFIKSLTVVIHQVRSCPSEITHAIDIIENANKLIKEHLNLEMNFAIVYCCYERFICVCDETRRSLLQRILYLSFQVGANTNDMMAKIESFKLTLINDVIRNAIKEELNRMALDLPISYLCEQTIHLISLLNQFTSIIIVGPPNSGKTTVLTTLSRVFERKEVLAALKGSKPYLVTPLFPQSDSFKRMFGHAYEDPTNGPIFSFGFFQSALYYLCKISKKDHILRLDCKLTNEVTYFLSQFIGSHHEKKMMLNSLDTYRDDGTFHVILETSNLSNATPLLLSKCGILLMHNLQIASPISPALPVCRLAFPSIPFTRAFKASSHFIEGLHSNLIKDVFNDVAVKIIKYLYYTPNIVCYAEYAKRLESGTIILTDILTSYSAILGIYLISTSGIHDDDEKLIKLALIFGFFQVCSGILEINQIEKFDSWLCKEFDIKVPENWIGFDVSDPFWNCYNKPTLISMTMSTKGKLVPLDFHILDDPVVYEGIGIDDDEDNELEDDHLPFILNEVKICHAQLLPQLRTCEMLLKTRQNIIIHGPPGSGKSSFLQIFFSKKDSYIPIYINVSDTLDIESIISYIATHTPLISKATAPNTGNKIFVLIFEGLKPQHVQIIEFLRMITSSHTFPLNSPNDEKVFEFAKIHEFNIIITTQSYRQLPSRFLVHFCPIQLEPVTVTTSTFVINKILTTYGYEESETESIIKTASMVIDQYPRVSLFHDLLLAISTLCFIEDKRDNSTRIAALLSDLFFGTLHRFDKSDIAEKITFIFQSECKDETETQILNHFLSRKTLIYSQYNLRRDSKSFEVKIEKNPMHSIIKTLKDKLILYNMTSTEKIVLRFTPHVVIEWSLLYQAISCPGRNVILEGRTGSGRYSMTRFVAHMCECDFVYIADPTPEELLSFNDRKTVIMGILKDVISNAAIQQKRSVIFMRANNKNEKEVRIVCDCIINFDFLSIFNKGAIEELYERLSTSHNLTYKQRNNTVQALTSLVRMNVHVVISKSSDINYEINYNSFTTILFNPESRQALSEIALGAIENSQTKKVVGTSTPLLLKVLPKVPDIAYKLSVKIHTNQFYDFVDTFAHFAASDFQDINIKNENITSALTVIAQLENESHLIEKRLDAITPALHKLQGDSDSFHSSYATRKETINSRREKVEHELKSRTEEVQEIENKIKKLKTDRVDLEPSISKYQKAVEHLKQNEIETIRITAIAPPHSLQLLLEIFCLFLDLRPSYENGGKKLLMDPHFVKTIIAKVTHMTITPNLLSQVLPYFEQPDLNPTSLENSAPALRVLYDWIHAVCELNRLKIQAKELNSLLEEKKKELDEFNETMESELLSIDQVEQSLESENQALEQAAESKKQMEKEYKQINSRKRTINILFNKIDQLSERWNKESKEFMSDRNKIIGNSIIFAFYLVYCGGMSLETRKKSLEMLVEYLTKNGIETNYDKQPLEDIKKRFIAASPYDHIDKCQEASIDAHHATSTLRTPLIIDPDGIVLNYIMNGIKHKKLVTVSQYCSNLDTIVSSALSDGKTLVVTDVDDLNPVISSLLSLDNFTVEPKMSLEIRVGSKLVTWDQKFKLYLTSPVSNASRISDALLARVTLIDVSSTSLISSNEIITNVFLDFFNPELSQKVKEMKTKMFEYKIDLYDYEHETIGILSDIVATQHSNSKYDFLNDDETIEQFIQSKDKCLKLLNNPPNFASLLDEYNQMMNPFLSHVKLCHDFWKVMSRDVPLINKMAAFSFHNYTRQINNAFSNEGLHAGILSADQHSILNSSLIHMTFEFVSNKIPYKDVFFFMFMSGFFSRSHSNCNKYNDTELLKILRHIQDEVSKSNCEYLTKDKDKVKNKLTEEAFDHLTYTNVINLFHYMSRFIVENYGPDYSSFFSHFQADSILTSSASYPTIIVPQEGVDPTSMVLYFISQRFKNDNIDVISLTNDLEQIKEIKRLITNSQNRGSIVLIYYSNPSVAAGAMLSDITAQMMTNSVNTNFRLIIIASSVEYISPTMLVRCKRIALDNFPNIRSLMLQMVQIYGATMKASLNSKEMKKISFATSLLFALIEFRHFVKPFGFASKELPNNMVISDSIDILRYINDKTENKISLSDFRDQLLRLSFAFVPELKDREIISSFMKQILPANVTDDDFSIADENVVVKNRNKWQLPPDGPISSFIQAAQLLPVFSSPEILGVYARSIRNWNMANWVASPFLKFMRKNIFQTNKGKISSTKSGLRFIAVFNDKKSSQKNDKKLKEKDKNDEKEKPKNVKFGTFFDRNTLAFNFNFENALIKIENLTAALPKKIGTGDHSKFTTVFGVFLLSEVEKLNSVILYVKSELDFISNEFVRGLVSKKGYLVNHNLIPHEWAKMSNFWISRSLDELVSFMAASHRQLMKMIKNTNLSVYDVRYFFNPKLLFQSYILQFAIDSNISVDKMKYEFHITENSLFELSEAPQKQHSGTLSLKGLSLGLGIYENGFVESIKEQKGSPFQEINLLIAQIVIIDKEKKQEEQKSENENIFDRLKVKGEMFEIPLYHQALVDSMDVDKEAFNVENGISTNFVWNLEFPTLENTEHLLKSGMSFFCRVPKQIL</sequence>
<dbReference type="Gene3D" id="1.10.287.2620">
    <property type="match status" value="1"/>
</dbReference>
<keyword evidence="6" id="KW-1185">Reference proteome</keyword>
<feature type="compositionally biased region" description="Basic and acidic residues" evidence="3">
    <location>
        <begin position="1221"/>
        <end position="1231"/>
    </location>
</feature>
<evidence type="ECO:0000259" key="4">
    <source>
        <dbReference type="SMART" id="SM00382"/>
    </source>
</evidence>
<dbReference type="PANTHER" id="PTHR10676">
    <property type="entry name" value="DYNEIN HEAVY CHAIN FAMILY PROTEIN"/>
    <property type="match status" value="1"/>
</dbReference>
<dbReference type="InterPro" id="IPR024317">
    <property type="entry name" value="Dynein_heavy_chain_D4_dom"/>
</dbReference>
<dbReference type="Pfam" id="PF08393">
    <property type="entry name" value="DHC_N2"/>
    <property type="match status" value="1"/>
</dbReference>
<dbReference type="InterPro" id="IPR013602">
    <property type="entry name" value="Dynein_heavy_linker"/>
</dbReference>
<evidence type="ECO:0000256" key="3">
    <source>
        <dbReference type="SAM" id="MobiDB-lite"/>
    </source>
</evidence>
<reference evidence="5 6" key="1">
    <citation type="submission" date="2024-04" db="EMBL/GenBank/DDBJ databases">
        <title>Tritrichomonas musculus Genome.</title>
        <authorList>
            <person name="Alves-Ferreira E."/>
            <person name="Grigg M."/>
            <person name="Lorenzi H."/>
            <person name="Galac M."/>
        </authorList>
    </citation>
    <scope>NUCLEOTIDE SEQUENCE [LARGE SCALE GENOMIC DNA]</scope>
    <source>
        <strain evidence="5 6">EAF2021</strain>
    </source>
</reference>
<comment type="caution">
    <text evidence="5">The sequence shown here is derived from an EMBL/GenBank/DDBJ whole genome shotgun (WGS) entry which is preliminary data.</text>
</comment>
<name>A0ABR2KKA1_9EUKA</name>
<dbReference type="Gene3D" id="1.20.58.1120">
    <property type="match status" value="1"/>
</dbReference>
<feature type="coiled-coil region" evidence="2">
    <location>
        <begin position="2781"/>
        <end position="2808"/>
    </location>
</feature>
<dbReference type="Gene3D" id="1.20.920.20">
    <property type="match status" value="1"/>
</dbReference>
<dbReference type="PANTHER" id="PTHR10676:SF396">
    <property type="entry name" value="DYNEIN AXONEMAL HEAVY CHAIN 1"/>
    <property type="match status" value="1"/>
</dbReference>
<keyword evidence="1 2" id="KW-0175">Coiled coil</keyword>
<dbReference type="Gene3D" id="1.20.140.100">
    <property type="entry name" value="Dynein heavy chain, N-terminal domain 2"/>
    <property type="match status" value="1"/>
</dbReference>
<dbReference type="Proteomes" id="UP001470230">
    <property type="component" value="Unassembled WGS sequence"/>
</dbReference>
<dbReference type="Pfam" id="PF12774">
    <property type="entry name" value="AAA_6"/>
    <property type="match status" value="1"/>
</dbReference>
<dbReference type="InterPro" id="IPR003593">
    <property type="entry name" value="AAA+_ATPase"/>
</dbReference>
<feature type="compositionally biased region" description="Low complexity" evidence="3">
    <location>
        <begin position="1"/>
        <end position="16"/>
    </location>
</feature>
<dbReference type="InterPro" id="IPR042219">
    <property type="entry name" value="AAA_lid_11_sf"/>
</dbReference>
<dbReference type="Pfam" id="PF18199">
    <property type="entry name" value="Dynein_C"/>
    <property type="match status" value="1"/>
</dbReference>
<dbReference type="SMART" id="SM00382">
    <property type="entry name" value="AAA"/>
    <property type="match status" value="3"/>
</dbReference>
<dbReference type="Pfam" id="PF12780">
    <property type="entry name" value="AAA_8"/>
    <property type="match status" value="1"/>
</dbReference>
<evidence type="ECO:0000256" key="2">
    <source>
        <dbReference type="SAM" id="Coils"/>
    </source>
</evidence>
<feature type="domain" description="AAA+ ATPase" evidence="4">
    <location>
        <begin position="2163"/>
        <end position="2318"/>
    </location>
</feature>
<dbReference type="InterPro" id="IPR042222">
    <property type="entry name" value="Dynein_2_N"/>
</dbReference>